<feature type="domain" description="Helicase ATP-binding" evidence="1">
    <location>
        <begin position="49"/>
        <end position="193"/>
    </location>
</feature>
<evidence type="ECO:0000313" key="2">
    <source>
        <dbReference type="EMBL" id="PTM77112.1"/>
    </source>
</evidence>
<dbReference type="InterPro" id="IPR006935">
    <property type="entry name" value="Helicase/UvrB_N"/>
</dbReference>
<dbReference type="SUPFAM" id="SSF52540">
    <property type="entry name" value="P-loop containing nucleoside triphosphate hydrolases"/>
    <property type="match status" value="1"/>
</dbReference>
<dbReference type="Pfam" id="PF04851">
    <property type="entry name" value="ResIII"/>
    <property type="match status" value="1"/>
</dbReference>
<gene>
    <name evidence="2" type="ORF">C8J29_10638</name>
</gene>
<evidence type="ECO:0000313" key="3">
    <source>
        <dbReference type="Proteomes" id="UP000240800"/>
    </source>
</evidence>
<dbReference type="SMART" id="SM00487">
    <property type="entry name" value="DEXDc"/>
    <property type="match status" value="1"/>
</dbReference>
<dbReference type="PROSITE" id="PS51192">
    <property type="entry name" value="HELICASE_ATP_BIND_1"/>
    <property type="match status" value="1"/>
</dbReference>
<dbReference type="InterPro" id="IPR006555">
    <property type="entry name" value="ATP-dep_Helicase_C"/>
</dbReference>
<dbReference type="InterPro" id="IPR014001">
    <property type="entry name" value="Helicase_ATP-bd"/>
</dbReference>
<comment type="caution">
    <text evidence="2">The sequence shown here is derived from an EMBL/GenBank/DDBJ whole genome shotgun (WGS) entry which is preliminary data.</text>
</comment>
<name>A0ABX5J412_9RHOB</name>
<protein>
    <submittedName>
        <fullName evidence="2">Type III restriction/modification enzyme restriction subunit</fullName>
    </submittedName>
</protein>
<dbReference type="SMART" id="SM00491">
    <property type="entry name" value="HELICc2"/>
    <property type="match status" value="1"/>
</dbReference>
<dbReference type="InterPro" id="IPR027417">
    <property type="entry name" value="P-loop_NTPase"/>
</dbReference>
<reference evidence="2 3" key="1">
    <citation type="submission" date="2018-04" db="EMBL/GenBank/DDBJ databases">
        <title>Genomic Encyclopedia of Type Strains, Phase III (KMG-III): the genomes of soil and plant-associated and newly described type strains.</title>
        <authorList>
            <person name="Whitman W."/>
        </authorList>
    </citation>
    <scope>NUCLEOTIDE SEQUENCE [LARGE SCALE GENOMIC DNA]</scope>
    <source>
        <strain evidence="2 3">JA192</strain>
    </source>
</reference>
<sequence length="853" mass="95240">MSLFDFNKLSRPSTQSKPIKPIDVFRSASSLDATPNDLWRGQSHALEQWEEHRNKNDVLVSLHTGAGKSLVGIIIAQSLMNEGVQNVVYACATNDLVGQTRKECEERLGFTCTTRGGGRFSNDAFENGTGFCITNYQALFNSRSVFRGDLRPGAIIFDDAHVAEKVIRDCFTISFDRSKNEAAFNEFIKMVLPYFEAISRREHLAAILRGSGTYNCTMVHPGAVVSIAQSGALISWMHRHNIAQDFAFGHLADKLAYCSIFISKYRVEISPSFLPSRRLELLASRDIRRVYLSATLTSEVDFCRAFGKRPAVKIEPENDAGVGERLVVLRRRDQLTWKGTRNPEFSVIASSLSAQHKVLIASSSYRAAEKYKSVAVPPNVTEFSEKLEAFRRQTHPGAFSLVARVDGIDLPHGTCRVSIADGLPTGFSLCEQYQFDCLEMRNAFASRIANRIVQLFGRTNRGRNDYSVIFSFDDRLISWLSKGRNLALLPSLLQRQIQLGRSLVDQFGISDVDALPALANQVLSRDPGWLTFYRDTVSATGVTEEEINQARETDAAILKAAQAEAEFSAHLWDGRADLAREALGSAAQEVASADRRLAGWYSIQLGHTYELEGDPESASKQYADARSRTFFDITLPHPTTSASVASAVIPQNSLHASLLSIFGSDRAIASNPWSKFDFHIRKICDASLSANQHEEAIRLLGEVLGFKASRPEQESDQESTLDVLWLHEGAKTAYLWSLKSKKKSESLLNSEEVGIGHNHLQWFATAHPEYSSHELWFLAPRAEAVAEAYPSEKMKVVLLEDVQSFYRALDQSMINLFRMPPAARVTEIEAMARRQEWQPDGIRAQLRPVSIKR</sequence>
<evidence type="ECO:0000259" key="1">
    <source>
        <dbReference type="PROSITE" id="PS51192"/>
    </source>
</evidence>
<proteinExistence type="predicted"/>
<dbReference type="RefSeq" id="WP_084295952.1">
    <property type="nucleotide sequence ID" value="NZ_MABH01000164.1"/>
</dbReference>
<dbReference type="EMBL" id="PZZW01000006">
    <property type="protein sequence ID" value="PTM77112.1"/>
    <property type="molecule type" value="Genomic_DNA"/>
</dbReference>
<dbReference type="Gene3D" id="3.40.50.300">
    <property type="entry name" value="P-loop containing nucleotide triphosphate hydrolases"/>
    <property type="match status" value="2"/>
</dbReference>
<organism evidence="2 3">
    <name type="scientific">Cereibacter johrii</name>
    <dbReference type="NCBI Taxonomy" id="445629"/>
    <lineage>
        <taxon>Bacteria</taxon>
        <taxon>Pseudomonadati</taxon>
        <taxon>Pseudomonadota</taxon>
        <taxon>Alphaproteobacteria</taxon>
        <taxon>Rhodobacterales</taxon>
        <taxon>Paracoccaceae</taxon>
        <taxon>Cereibacter</taxon>
    </lineage>
</organism>
<accession>A0ABX5J412</accession>
<dbReference type="Proteomes" id="UP000240800">
    <property type="component" value="Unassembled WGS sequence"/>
</dbReference>
<keyword evidence="3" id="KW-1185">Reference proteome</keyword>